<proteinExistence type="predicted"/>
<dbReference type="PANTHER" id="PTHR44591:SF14">
    <property type="entry name" value="PROTEIN PILG"/>
    <property type="match status" value="1"/>
</dbReference>
<feature type="domain" description="Response regulatory" evidence="4">
    <location>
        <begin position="5"/>
        <end position="121"/>
    </location>
</feature>
<sequence length="129" mass="14521">MSKLNVLVVDASKNVLASVNDYFDNVDDYKLFLAKSGKDALETIEDEKNIDCVFLDWDLPVMNGLEALVEIKKRYPKIFVIMMTSKNGALDIQNMLSHGATGNILKPLAKENIFDKLEEIKKKKAVIKS</sequence>
<dbReference type="InterPro" id="IPR011006">
    <property type="entry name" value="CheY-like_superfamily"/>
</dbReference>
<dbReference type="InterPro" id="IPR050595">
    <property type="entry name" value="Bact_response_regulator"/>
</dbReference>
<dbReference type="PROSITE" id="PS50110">
    <property type="entry name" value="RESPONSE_REGULATORY"/>
    <property type="match status" value="1"/>
</dbReference>
<gene>
    <name evidence="5" type="ORF">GCL60_08725</name>
</gene>
<keyword evidence="6" id="KW-1185">Reference proteome</keyword>
<evidence type="ECO:0000256" key="2">
    <source>
        <dbReference type="ARBA" id="ARBA00023012"/>
    </source>
</evidence>
<organism evidence="5 6">
    <name type="scientific">Silvanigrella paludirubra</name>
    <dbReference type="NCBI Taxonomy" id="2499159"/>
    <lineage>
        <taxon>Bacteria</taxon>
        <taxon>Pseudomonadati</taxon>
        <taxon>Bdellovibrionota</taxon>
        <taxon>Oligoflexia</taxon>
        <taxon>Silvanigrellales</taxon>
        <taxon>Silvanigrellaceae</taxon>
        <taxon>Silvanigrella</taxon>
    </lineage>
</organism>
<dbReference type="Proteomes" id="UP000437748">
    <property type="component" value="Unassembled WGS sequence"/>
</dbReference>
<dbReference type="OrthoDB" id="9780593at2"/>
<feature type="modified residue" description="4-aspartylphosphate" evidence="3">
    <location>
        <position position="56"/>
    </location>
</feature>
<evidence type="ECO:0000256" key="1">
    <source>
        <dbReference type="ARBA" id="ARBA00022553"/>
    </source>
</evidence>
<dbReference type="RefSeq" id="WP_153420329.1">
    <property type="nucleotide sequence ID" value="NZ_WFLM01000003.1"/>
</dbReference>
<evidence type="ECO:0000313" key="6">
    <source>
        <dbReference type="Proteomes" id="UP000437748"/>
    </source>
</evidence>
<evidence type="ECO:0000313" key="5">
    <source>
        <dbReference type="EMBL" id="KAB8038932.1"/>
    </source>
</evidence>
<dbReference type="PANTHER" id="PTHR44591">
    <property type="entry name" value="STRESS RESPONSE REGULATOR PROTEIN 1"/>
    <property type="match status" value="1"/>
</dbReference>
<dbReference type="Pfam" id="PF00072">
    <property type="entry name" value="Response_reg"/>
    <property type="match status" value="1"/>
</dbReference>
<evidence type="ECO:0000259" key="4">
    <source>
        <dbReference type="PROSITE" id="PS50110"/>
    </source>
</evidence>
<dbReference type="SMART" id="SM00448">
    <property type="entry name" value="REC"/>
    <property type="match status" value="1"/>
</dbReference>
<dbReference type="AlphaFoldDB" id="A0A6N6VS31"/>
<dbReference type="GO" id="GO:0000160">
    <property type="term" value="P:phosphorelay signal transduction system"/>
    <property type="evidence" value="ECO:0007669"/>
    <property type="project" value="UniProtKB-KW"/>
</dbReference>
<protein>
    <submittedName>
        <fullName evidence="5">Response regulator</fullName>
    </submittedName>
</protein>
<name>A0A6N6VS31_9BACT</name>
<dbReference type="EMBL" id="WFLM01000003">
    <property type="protein sequence ID" value="KAB8038932.1"/>
    <property type="molecule type" value="Genomic_DNA"/>
</dbReference>
<keyword evidence="1 3" id="KW-0597">Phosphoprotein</keyword>
<evidence type="ECO:0000256" key="3">
    <source>
        <dbReference type="PROSITE-ProRule" id="PRU00169"/>
    </source>
</evidence>
<dbReference type="CDD" id="cd00156">
    <property type="entry name" value="REC"/>
    <property type="match status" value="1"/>
</dbReference>
<keyword evidence="2" id="KW-0902">Two-component regulatory system</keyword>
<dbReference type="Gene3D" id="3.40.50.2300">
    <property type="match status" value="1"/>
</dbReference>
<dbReference type="InterPro" id="IPR001789">
    <property type="entry name" value="Sig_transdc_resp-reg_receiver"/>
</dbReference>
<dbReference type="SUPFAM" id="SSF52172">
    <property type="entry name" value="CheY-like"/>
    <property type="match status" value="1"/>
</dbReference>
<accession>A0A6N6VS31</accession>
<reference evidence="5 6" key="1">
    <citation type="submission" date="2019-10" db="EMBL/GenBank/DDBJ databases">
        <title>New species of Slilvanegrellaceae.</title>
        <authorList>
            <person name="Pitt A."/>
            <person name="Hahn M.W."/>
        </authorList>
    </citation>
    <scope>NUCLEOTIDE SEQUENCE [LARGE SCALE GENOMIC DNA]</scope>
    <source>
        <strain evidence="5 6">SP-Ram-0.45-NSY-1</strain>
    </source>
</reference>
<comment type="caution">
    <text evidence="5">The sequence shown here is derived from an EMBL/GenBank/DDBJ whole genome shotgun (WGS) entry which is preliminary data.</text>
</comment>